<dbReference type="HOGENOM" id="CLU_692179_0_0_7"/>
<dbReference type="OrthoDB" id="5328530at2"/>
<keyword evidence="2" id="KW-1185">Reference proteome</keyword>
<evidence type="ECO:0000313" key="1">
    <source>
        <dbReference type="EMBL" id="AAP77902.1"/>
    </source>
</evidence>
<dbReference type="AlphaFoldDB" id="Q7VGL6"/>
<evidence type="ECO:0000313" key="2">
    <source>
        <dbReference type="Proteomes" id="UP000002495"/>
    </source>
</evidence>
<dbReference type="Proteomes" id="UP000002495">
    <property type="component" value="Chromosome"/>
</dbReference>
<accession>Q7VGL6</accession>
<dbReference type="EMBL" id="AE017125">
    <property type="protein sequence ID" value="AAP77902.1"/>
    <property type="molecule type" value="Genomic_DNA"/>
</dbReference>
<reference evidence="1 2" key="1">
    <citation type="journal article" date="2003" name="Proc. Natl. Acad. Sci. U.S.A.">
        <title>The complete genome sequence of the carcinogenic bacterium Helicobacter hepaticus.</title>
        <authorList>
            <person name="Suerbaum S."/>
            <person name="Josenhans C."/>
            <person name="Sterzenbach T."/>
            <person name="Drescher B."/>
            <person name="Brandt P."/>
            <person name="Bell M."/>
            <person name="Droege M."/>
            <person name="Fartmann B."/>
            <person name="Fischer H.-P."/>
            <person name="Ge Z."/>
            <person name="Hoerster A."/>
            <person name="Holland R."/>
            <person name="Klein K."/>
            <person name="Koenig J."/>
            <person name="Macko L."/>
            <person name="Mendz G.L."/>
            <person name="Nyakatura G."/>
            <person name="Schauer D.B."/>
            <person name="Shen Z."/>
            <person name="Weber J."/>
            <person name="Frosch M."/>
            <person name="Fox J.G."/>
        </authorList>
    </citation>
    <scope>NUCLEOTIDE SEQUENCE [LARGE SCALE GENOMIC DNA]</scope>
    <source>
        <strain evidence="2">ATCC 51449 / 3B1</strain>
    </source>
</reference>
<gene>
    <name evidence="1" type="ordered locus">HH_1305</name>
</gene>
<protein>
    <submittedName>
        <fullName evidence="1">Uncharacterized protein</fullName>
    </submittedName>
</protein>
<proteinExistence type="predicted"/>
<dbReference type="RefSeq" id="WP_011116145.1">
    <property type="nucleotide sequence ID" value="NC_004917.1"/>
</dbReference>
<organism evidence="1 2">
    <name type="scientific">Helicobacter hepaticus (strain ATCC 51449 / 3B1)</name>
    <dbReference type="NCBI Taxonomy" id="235279"/>
    <lineage>
        <taxon>Bacteria</taxon>
        <taxon>Pseudomonadati</taxon>
        <taxon>Campylobacterota</taxon>
        <taxon>Epsilonproteobacteria</taxon>
        <taxon>Campylobacterales</taxon>
        <taxon>Helicobacteraceae</taxon>
        <taxon>Helicobacter</taxon>
    </lineage>
</organism>
<dbReference type="STRING" id="235279.HH_1305"/>
<sequence length="398" mass="46148">MRFVLLLLFLIFHFIHLNAEQYKATRHFPELKQKGEVTHSSLDIAKIWGYWAIYNGEIELSGVLELADYGGMNMHKLYGHIGVLSVLNFYPDTATLKQIPFVFPYTNFGSLSYMSYNADAFKLFGIHLRNLQWWKEHFDDDPRIIIEIIRRNEHSSNNTLPPSLTKPIYGASAVRAKVRLKNYRTSSSDYTESIKYAKQEKIKTNPHFNYSAHYFADAKLISIELLGDVVVKYFPRPKAEDYGFILKYNSKDEYINLRQSPNGKILTRIYKKDMPSNQAQALNLEKGLIIYDEYKDSYRIDCTLQKDCVANPPLTFKDAYQAHIYGESSILLATYNNNIDDYCGQLCGGIKRLQWINAMLDREKPIWLPVVYFPPNVTDGSGAIYGYIHNSQLSRFYH</sequence>
<name>Q7VGL6_HELHP</name>
<dbReference type="KEGG" id="hhe:HH_1305"/>